<gene>
    <name evidence="3" type="ORF">P280DRAFT_515589</name>
</gene>
<sequence>MLFLKSIFRRPSSRSHKKTTPEPTSDSNHKPEPSTPANISTAAVVSPKRETHTSPNHPHARNVTNQTHRHKRTCTRDHKYKHKRKSSSTPKTASTRPPNIHVIATLPDKPLQGTPLANEQEMLRKEIQDLSQEMQAHKQKTRDLECRIEGLEKRATEAREREILDEAAREVGRMEEGLRMWKEAVWKGNVENKSVDGNGKDE</sequence>
<name>A0A6A6S6A8_9PLEO</name>
<keyword evidence="4" id="KW-1185">Reference proteome</keyword>
<feature type="compositionally biased region" description="Polar residues" evidence="2">
    <location>
        <begin position="87"/>
        <end position="97"/>
    </location>
</feature>
<evidence type="ECO:0000313" key="4">
    <source>
        <dbReference type="Proteomes" id="UP000799753"/>
    </source>
</evidence>
<protein>
    <submittedName>
        <fullName evidence="3">Uncharacterized protein</fullName>
    </submittedName>
</protein>
<dbReference type="EMBL" id="MU006780">
    <property type="protein sequence ID" value="KAF2643155.1"/>
    <property type="molecule type" value="Genomic_DNA"/>
</dbReference>
<dbReference type="AlphaFoldDB" id="A0A6A6S6A8"/>
<dbReference type="Proteomes" id="UP000799753">
    <property type="component" value="Unassembled WGS sequence"/>
</dbReference>
<keyword evidence="1" id="KW-0175">Coiled coil</keyword>
<feature type="coiled-coil region" evidence="1">
    <location>
        <begin position="120"/>
        <end position="161"/>
    </location>
</feature>
<proteinExistence type="predicted"/>
<evidence type="ECO:0000313" key="3">
    <source>
        <dbReference type="EMBL" id="KAF2643155.1"/>
    </source>
</evidence>
<feature type="compositionally biased region" description="Basic residues" evidence="2">
    <location>
        <begin position="7"/>
        <end position="18"/>
    </location>
</feature>
<evidence type="ECO:0000256" key="1">
    <source>
        <dbReference type="SAM" id="Coils"/>
    </source>
</evidence>
<feature type="compositionally biased region" description="Basic residues" evidence="2">
    <location>
        <begin position="67"/>
        <end position="86"/>
    </location>
</feature>
<evidence type="ECO:0000256" key="2">
    <source>
        <dbReference type="SAM" id="MobiDB-lite"/>
    </source>
</evidence>
<feature type="region of interest" description="Disordered" evidence="2">
    <location>
        <begin position="1"/>
        <end position="98"/>
    </location>
</feature>
<organism evidence="3 4">
    <name type="scientific">Massarina eburnea CBS 473.64</name>
    <dbReference type="NCBI Taxonomy" id="1395130"/>
    <lineage>
        <taxon>Eukaryota</taxon>
        <taxon>Fungi</taxon>
        <taxon>Dikarya</taxon>
        <taxon>Ascomycota</taxon>
        <taxon>Pezizomycotina</taxon>
        <taxon>Dothideomycetes</taxon>
        <taxon>Pleosporomycetidae</taxon>
        <taxon>Pleosporales</taxon>
        <taxon>Massarineae</taxon>
        <taxon>Massarinaceae</taxon>
        <taxon>Massarina</taxon>
    </lineage>
</organism>
<accession>A0A6A6S6A8</accession>
<reference evidence="3" key="1">
    <citation type="journal article" date="2020" name="Stud. Mycol.">
        <title>101 Dothideomycetes genomes: a test case for predicting lifestyles and emergence of pathogens.</title>
        <authorList>
            <person name="Haridas S."/>
            <person name="Albert R."/>
            <person name="Binder M."/>
            <person name="Bloem J."/>
            <person name="Labutti K."/>
            <person name="Salamov A."/>
            <person name="Andreopoulos B."/>
            <person name="Baker S."/>
            <person name="Barry K."/>
            <person name="Bills G."/>
            <person name="Bluhm B."/>
            <person name="Cannon C."/>
            <person name="Castanera R."/>
            <person name="Culley D."/>
            <person name="Daum C."/>
            <person name="Ezra D."/>
            <person name="Gonzalez J."/>
            <person name="Henrissat B."/>
            <person name="Kuo A."/>
            <person name="Liang C."/>
            <person name="Lipzen A."/>
            <person name="Lutzoni F."/>
            <person name="Magnuson J."/>
            <person name="Mondo S."/>
            <person name="Nolan M."/>
            <person name="Ohm R."/>
            <person name="Pangilinan J."/>
            <person name="Park H.-J."/>
            <person name="Ramirez L."/>
            <person name="Alfaro M."/>
            <person name="Sun H."/>
            <person name="Tritt A."/>
            <person name="Yoshinaga Y."/>
            <person name="Zwiers L.-H."/>
            <person name="Turgeon B."/>
            <person name="Goodwin S."/>
            <person name="Spatafora J."/>
            <person name="Crous P."/>
            <person name="Grigoriev I."/>
        </authorList>
    </citation>
    <scope>NUCLEOTIDE SEQUENCE</scope>
    <source>
        <strain evidence="3">CBS 473.64</strain>
    </source>
</reference>